<keyword evidence="3" id="KW-1185">Reference proteome</keyword>
<sequence>MLSFLSQLMAAVCLAAGLLLAGMHPVWPLAQAAGVLGLAVVCYRWPLMLAALFPGLLVIADGYPVTGQIVVNEWDSWLLGCFAGAGWGMAAMRENTAIPDNRSVGPPGSDDPALTSALTPALTPAGGVWRLELIVWGLLAVGTIASMLIGWFALPDGLAVDPFAVYFNRWNAVREGKGFLYAVAFALIWFVRVQRKSDAKRLLTFFQIGVLTALAYVSVGVAVERAVYQGLFDFTETYRATGPVWTMHVGGHHVDAILVLGFPLIWLGYRLNASVWQVAWRLAFSVLVGYAVVATLSRITLALVPLEVVALVAVNRGGSLTGDGLDGSGTHWLKRLGSRGVWCGVGLLLGCVAFASVLQIPTVRQRFDRSAQSGETRFMHWQDALGRNQNLVTQWLVGSGLGTVPTRVTSSGQRAYPPLQLQASADGESISVVMKPDWPVYLEHWTLDDGQTPMRVTGTVRSVGGPSRVSLIRCYKSLLYSYATTSKRVECGADQATRFSIELPPLNATKPGLRWSAVQSIATHVSGKHPVELSDLKLEYGGQLIDSFPTSKWMFTCDEHLTWRTKNGPLHVLLSSGLLGLAVLGCLVIPMLRPGSWFRSAEVSPIAIGLVGIVLMTSVSSLIDTPWITAMTLSYVAVLGTRSP</sequence>
<keyword evidence="1" id="KW-1133">Transmembrane helix</keyword>
<evidence type="ECO:0000313" key="2">
    <source>
        <dbReference type="EMBL" id="QDT60887.1"/>
    </source>
</evidence>
<dbReference type="AlphaFoldDB" id="A0A517SXM4"/>
<evidence type="ECO:0000313" key="3">
    <source>
        <dbReference type="Proteomes" id="UP000315003"/>
    </source>
</evidence>
<feature type="transmembrane region" description="Helical" evidence="1">
    <location>
        <begin position="339"/>
        <end position="360"/>
    </location>
</feature>
<organism evidence="2 3">
    <name type="scientific">Stieleria bergensis</name>
    <dbReference type="NCBI Taxonomy" id="2528025"/>
    <lineage>
        <taxon>Bacteria</taxon>
        <taxon>Pseudomonadati</taxon>
        <taxon>Planctomycetota</taxon>
        <taxon>Planctomycetia</taxon>
        <taxon>Pirellulales</taxon>
        <taxon>Pirellulaceae</taxon>
        <taxon>Stieleria</taxon>
    </lineage>
</organism>
<accession>A0A517SXM4</accession>
<feature type="transmembrane region" description="Helical" evidence="1">
    <location>
        <begin position="203"/>
        <end position="223"/>
    </location>
</feature>
<gene>
    <name evidence="2" type="ORF">SV7mr_34160</name>
</gene>
<dbReference type="OrthoDB" id="225201at2"/>
<feature type="transmembrane region" description="Helical" evidence="1">
    <location>
        <begin position="133"/>
        <end position="154"/>
    </location>
</feature>
<protein>
    <recommendedName>
        <fullName evidence="4">O-Antigen ligase</fullName>
    </recommendedName>
</protein>
<feature type="transmembrane region" description="Helical" evidence="1">
    <location>
        <begin position="174"/>
        <end position="191"/>
    </location>
</feature>
<dbReference type="RefSeq" id="WP_145274246.1">
    <property type="nucleotide sequence ID" value="NZ_CP036272.1"/>
</dbReference>
<dbReference type="Proteomes" id="UP000315003">
    <property type="component" value="Chromosome"/>
</dbReference>
<feature type="transmembrane region" description="Helical" evidence="1">
    <location>
        <begin position="243"/>
        <end position="266"/>
    </location>
</feature>
<feature type="transmembrane region" description="Helical" evidence="1">
    <location>
        <begin position="278"/>
        <end position="299"/>
    </location>
</feature>
<evidence type="ECO:0000256" key="1">
    <source>
        <dbReference type="SAM" id="Phobius"/>
    </source>
</evidence>
<keyword evidence="1" id="KW-0472">Membrane</keyword>
<keyword evidence="1" id="KW-0812">Transmembrane</keyword>
<feature type="transmembrane region" description="Helical" evidence="1">
    <location>
        <begin position="604"/>
        <end position="623"/>
    </location>
</feature>
<name>A0A517SXM4_9BACT</name>
<evidence type="ECO:0008006" key="4">
    <source>
        <dbReference type="Google" id="ProtNLM"/>
    </source>
</evidence>
<proteinExistence type="predicted"/>
<dbReference type="EMBL" id="CP036272">
    <property type="protein sequence ID" value="QDT60887.1"/>
    <property type="molecule type" value="Genomic_DNA"/>
</dbReference>
<reference evidence="2 3" key="1">
    <citation type="submission" date="2019-02" db="EMBL/GenBank/DDBJ databases">
        <title>Deep-cultivation of Planctomycetes and their phenomic and genomic characterization uncovers novel biology.</title>
        <authorList>
            <person name="Wiegand S."/>
            <person name="Jogler M."/>
            <person name="Boedeker C."/>
            <person name="Pinto D."/>
            <person name="Vollmers J."/>
            <person name="Rivas-Marin E."/>
            <person name="Kohn T."/>
            <person name="Peeters S.H."/>
            <person name="Heuer A."/>
            <person name="Rast P."/>
            <person name="Oberbeckmann S."/>
            <person name="Bunk B."/>
            <person name="Jeske O."/>
            <person name="Meyerdierks A."/>
            <person name="Storesund J.E."/>
            <person name="Kallscheuer N."/>
            <person name="Luecker S."/>
            <person name="Lage O.M."/>
            <person name="Pohl T."/>
            <person name="Merkel B.J."/>
            <person name="Hornburger P."/>
            <person name="Mueller R.-W."/>
            <person name="Bruemmer F."/>
            <person name="Labrenz M."/>
            <person name="Spormann A.M."/>
            <person name="Op den Camp H."/>
            <person name="Overmann J."/>
            <person name="Amann R."/>
            <person name="Jetten M.S.M."/>
            <person name="Mascher T."/>
            <person name="Medema M.H."/>
            <person name="Devos D.P."/>
            <person name="Kaster A.-K."/>
            <person name="Ovreas L."/>
            <person name="Rohde M."/>
            <person name="Galperin M.Y."/>
            <person name="Jogler C."/>
        </authorList>
    </citation>
    <scope>NUCLEOTIDE SEQUENCE [LARGE SCALE GENOMIC DNA]</scope>
    <source>
        <strain evidence="2 3">SV_7m_r</strain>
    </source>
</reference>
<feature type="transmembrane region" description="Helical" evidence="1">
    <location>
        <begin position="570"/>
        <end position="592"/>
    </location>
</feature>
<feature type="transmembrane region" description="Helical" evidence="1">
    <location>
        <begin position="42"/>
        <end position="60"/>
    </location>
</feature>